<sequence>MMPRGNEVVELVGSNQYVHDYISRTTPIAHGLFAHIGSVFPFRFIQSW</sequence>
<keyword evidence="1" id="KW-0808">Transferase</keyword>
<organism evidence="1">
    <name type="scientific">Rhizophora mucronata</name>
    <name type="common">Asiatic mangrove</name>
    <dbReference type="NCBI Taxonomy" id="61149"/>
    <lineage>
        <taxon>Eukaryota</taxon>
        <taxon>Viridiplantae</taxon>
        <taxon>Streptophyta</taxon>
        <taxon>Embryophyta</taxon>
        <taxon>Tracheophyta</taxon>
        <taxon>Spermatophyta</taxon>
        <taxon>Magnoliopsida</taxon>
        <taxon>eudicotyledons</taxon>
        <taxon>Gunneridae</taxon>
        <taxon>Pentapetalae</taxon>
        <taxon>rosids</taxon>
        <taxon>fabids</taxon>
        <taxon>Malpighiales</taxon>
        <taxon>Rhizophoraceae</taxon>
        <taxon>Rhizophora</taxon>
    </lineage>
</organism>
<keyword evidence="1" id="KW-0012">Acyltransferase</keyword>
<evidence type="ECO:0000313" key="1">
    <source>
        <dbReference type="EMBL" id="MBX56428.1"/>
    </source>
</evidence>
<reference evidence="1" key="1">
    <citation type="submission" date="2018-02" db="EMBL/GenBank/DDBJ databases">
        <title>Rhizophora mucronata_Transcriptome.</title>
        <authorList>
            <person name="Meera S.P."/>
            <person name="Sreeshan A."/>
            <person name="Augustine A."/>
        </authorList>
    </citation>
    <scope>NUCLEOTIDE SEQUENCE</scope>
    <source>
        <tissue evidence="1">Leaf</tissue>
    </source>
</reference>
<dbReference type="GO" id="GO:0016746">
    <property type="term" value="F:acyltransferase activity"/>
    <property type="evidence" value="ECO:0007669"/>
    <property type="project" value="UniProtKB-KW"/>
</dbReference>
<dbReference type="AlphaFoldDB" id="A0A2P2PNX0"/>
<proteinExistence type="predicted"/>
<dbReference type="EMBL" id="GGEC01075944">
    <property type="protein sequence ID" value="MBX56428.1"/>
    <property type="molecule type" value="Transcribed_RNA"/>
</dbReference>
<protein>
    <submittedName>
        <fullName evidence="1">O-acyltransferase</fullName>
    </submittedName>
</protein>
<name>A0A2P2PNX0_RHIMU</name>
<accession>A0A2P2PNX0</accession>